<dbReference type="RefSeq" id="WP_184042829.1">
    <property type="nucleotide sequence ID" value="NZ_JACIGK010000004.1"/>
</dbReference>
<keyword evidence="2" id="KW-0503">Monooxygenase</keyword>
<proteinExistence type="predicted"/>
<organism evidence="2 3">
    <name type="scientific">Roseospira visakhapatnamensis</name>
    <dbReference type="NCBI Taxonomy" id="390880"/>
    <lineage>
        <taxon>Bacteria</taxon>
        <taxon>Pseudomonadati</taxon>
        <taxon>Pseudomonadota</taxon>
        <taxon>Alphaproteobacteria</taxon>
        <taxon>Rhodospirillales</taxon>
        <taxon>Rhodospirillaceae</taxon>
        <taxon>Roseospira</taxon>
    </lineage>
</organism>
<dbReference type="AlphaFoldDB" id="A0A7W6RB37"/>
<dbReference type="InterPro" id="IPR011008">
    <property type="entry name" value="Dimeric_a/b-barrel"/>
</dbReference>
<reference evidence="2 3" key="1">
    <citation type="submission" date="2020-08" db="EMBL/GenBank/DDBJ databases">
        <title>Genome sequencing of Purple Non-Sulfur Bacteria from various extreme environments.</title>
        <authorList>
            <person name="Mayer M."/>
        </authorList>
    </citation>
    <scope>NUCLEOTIDE SEQUENCE [LARGE SCALE GENOMIC DNA]</scope>
    <source>
        <strain evidence="2 3">JA131</strain>
    </source>
</reference>
<protein>
    <submittedName>
        <fullName evidence="2">Quinol monooxygenase YgiN</fullName>
    </submittedName>
</protein>
<gene>
    <name evidence="2" type="ORF">GGD89_000822</name>
</gene>
<feature type="domain" description="Stress-response A/B barrel" evidence="1">
    <location>
        <begin position="2"/>
        <end position="92"/>
    </location>
</feature>
<accession>A0A7W6RB37</accession>
<name>A0A7W6RB37_9PROT</name>
<dbReference type="Gene3D" id="3.30.70.100">
    <property type="match status" value="1"/>
</dbReference>
<dbReference type="PANTHER" id="PTHR37832:SF1">
    <property type="entry name" value="STRESS-RESPONSE A_B BARREL DOMAIN-CONTAINING PROTEIN"/>
    <property type="match status" value="1"/>
</dbReference>
<dbReference type="SUPFAM" id="SSF54909">
    <property type="entry name" value="Dimeric alpha+beta barrel"/>
    <property type="match status" value="1"/>
</dbReference>
<dbReference type="PANTHER" id="PTHR37832">
    <property type="entry name" value="BLL2683 PROTEIN"/>
    <property type="match status" value="1"/>
</dbReference>
<dbReference type="InterPro" id="IPR013097">
    <property type="entry name" value="Dabb"/>
</dbReference>
<dbReference type="Pfam" id="PF07876">
    <property type="entry name" value="Dabb"/>
    <property type="match status" value="1"/>
</dbReference>
<comment type="caution">
    <text evidence="2">The sequence shown here is derived from an EMBL/GenBank/DDBJ whole genome shotgun (WGS) entry which is preliminary data.</text>
</comment>
<dbReference type="PROSITE" id="PS51502">
    <property type="entry name" value="S_R_A_B_BARREL"/>
    <property type="match status" value="1"/>
</dbReference>
<evidence type="ECO:0000313" key="2">
    <source>
        <dbReference type="EMBL" id="MBB4265207.1"/>
    </source>
</evidence>
<dbReference type="GO" id="GO:0004497">
    <property type="term" value="F:monooxygenase activity"/>
    <property type="evidence" value="ECO:0007669"/>
    <property type="project" value="UniProtKB-KW"/>
</dbReference>
<dbReference type="SMART" id="SM00886">
    <property type="entry name" value="Dabb"/>
    <property type="match status" value="1"/>
</dbReference>
<dbReference type="EMBL" id="JACIGK010000004">
    <property type="protein sequence ID" value="MBB4265207.1"/>
    <property type="molecule type" value="Genomic_DNA"/>
</dbReference>
<keyword evidence="3" id="KW-1185">Reference proteome</keyword>
<evidence type="ECO:0000259" key="1">
    <source>
        <dbReference type="PROSITE" id="PS51502"/>
    </source>
</evidence>
<dbReference type="Proteomes" id="UP000554286">
    <property type="component" value="Unassembled WGS sequence"/>
</dbReference>
<keyword evidence="2" id="KW-0560">Oxidoreductase</keyword>
<sequence>MIRHVVLFSLKHPDNLEQAREGLQRLADIPEARDLEVAVNLKTDRFDNQVDLIVHAIFDDAAALDAYKHHPIYQDAIATVRPLRDMRVAADFVSTLGPPPCGCPGAGDRGPVLPRPD</sequence>
<evidence type="ECO:0000313" key="3">
    <source>
        <dbReference type="Proteomes" id="UP000554286"/>
    </source>
</evidence>